<protein>
    <submittedName>
        <fullName evidence="1">Uncharacterized protein</fullName>
    </submittedName>
</protein>
<name>A0A5A7NBV1_9PROT</name>
<sequence>MGTLHIDFVKPEMQPIFERFKQHFGPGSPKSDIAADVKICVWIRMINAFHPTVKPRQIRAHFIKSFHPDAGEHVLTVPEKTAIMSQHDRIFKGA</sequence>
<reference evidence="1 2" key="1">
    <citation type="submission" date="2019-09" db="EMBL/GenBank/DDBJ databases">
        <title>NBRP : Genome information of microbial organism related human and environment.</title>
        <authorList>
            <person name="Hattori M."/>
            <person name="Oshima K."/>
            <person name="Inaba H."/>
            <person name="Suda W."/>
            <person name="Sakamoto M."/>
            <person name="Iino T."/>
            <person name="Kitahara M."/>
            <person name="Oshida Y."/>
            <person name="Iida T."/>
            <person name="Kudo T."/>
            <person name="Itoh T."/>
            <person name="Ohkuma M."/>
        </authorList>
    </citation>
    <scope>NUCLEOTIDE SEQUENCE [LARGE SCALE GENOMIC DNA]</scope>
    <source>
        <strain evidence="1 2">Q-1</strain>
    </source>
</reference>
<dbReference type="RefSeq" id="WP_042087946.1">
    <property type="nucleotide sequence ID" value="NZ_BKCN01000019.1"/>
</dbReference>
<dbReference type="AlphaFoldDB" id="A0A5A7NBV1"/>
<accession>A0A5A7NBV1</accession>
<evidence type="ECO:0000313" key="2">
    <source>
        <dbReference type="Proteomes" id="UP000324996"/>
    </source>
</evidence>
<comment type="caution">
    <text evidence="1">The sequence shown here is derived from an EMBL/GenBank/DDBJ whole genome shotgun (WGS) entry which is preliminary data.</text>
</comment>
<gene>
    <name evidence="1" type="ORF">JCM17846_28660</name>
</gene>
<proteinExistence type="predicted"/>
<dbReference type="EMBL" id="BKCN01000019">
    <property type="protein sequence ID" value="GER05184.1"/>
    <property type="molecule type" value="Genomic_DNA"/>
</dbReference>
<evidence type="ECO:0000313" key="1">
    <source>
        <dbReference type="EMBL" id="GER05184.1"/>
    </source>
</evidence>
<dbReference type="Proteomes" id="UP000324996">
    <property type="component" value="Unassembled WGS sequence"/>
</dbReference>
<keyword evidence="2" id="KW-1185">Reference proteome</keyword>
<organism evidence="1 2">
    <name type="scientific">Iodidimonas nitroreducens</name>
    <dbReference type="NCBI Taxonomy" id="1236968"/>
    <lineage>
        <taxon>Bacteria</taxon>
        <taxon>Pseudomonadati</taxon>
        <taxon>Pseudomonadota</taxon>
        <taxon>Alphaproteobacteria</taxon>
        <taxon>Iodidimonadales</taxon>
        <taxon>Iodidimonadaceae</taxon>
        <taxon>Iodidimonas</taxon>
    </lineage>
</organism>